<evidence type="ECO:0000313" key="3">
    <source>
        <dbReference type="Proteomes" id="UP000297229"/>
    </source>
</evidence>
<feature type="region of interest" description="Disordered" evidence="1">
    <location>
        <begin position="166"/>
        <end position="198"/>
    </location>
</feature>
<dbReference type="STRING" id="278938.A0A4Z1JNZ9"/>
<dbReference type="AlphaFoldDB" id="A0A4Z1JNZ9"/>
<evidence type="ECO:0000313" key="2">
    <source>
        <dbReference type="EMBL" id="TGO75064.1"/>
    </source>
</evidence>
<sequence length="1108" mass="122032">MASILNEQETESVLHLAGKRHRRWATKILETDKTKFSERKSIALCIVPSETDPSVDAGGLSTTTSTADETIYYVAYRYAFIRPDKSHDDIIRKFLPRDTFLFDVARGGNVPKKIVVVADELIFVGNFKYCFTGHDITIRCRKLIFIPRDDQPVEIDVFGPDLPADKSVGANGADGDNGETLRMDEKKPSHPGLNGGDGKNGVDGIQGHMGGKFELSLNAIDAPINRDKSCFKILANGGQGADGGKGVRGGSGGNGAAFDYDKQADDTDMLKQKPEWYKEVYSGGNGGKGGNGGAGGTGGNGGFIKICNAGIPEKDRQVSVAIFDLQARKGVVGKPGEPGDGGGCGTSSNKPDIIIFYLASSSITDTPSQVQECAGYWHPDHLNPQTGSTGSKGDKNMTTTEGSDGVTVFDYLTETYETRFTRDTFFLYSLINRMYFDAHNIFSSQKYLPADTSQSIDPKNFQGSESDIVILNARKDYYEVFAVVNANSTTNKVIKQKLDVFIRNRGGGADIYGFTPSHVSNSRIGTPNIDSIMELYSSVENAFSSAMTAGEGSTRARDELRSKIQGMKMKVANAHLKWKKELKEHDDLHDKVLAAGEKIDTTHKTLLDATRNLEDKIQNAMHCDVSWFKVIQELAVALMFCHPATAPFAIEGTILIVGAEACEASSDSLTTIVTDSGAKIDKNILLKQMSVSSQGGDVLAKDLSDNIKKMEDFSAKAVKRIAVEKEKFDRMCDERLGKLGGSETRAGKAAFAAFIDAVSDRSNILQKYNLSIVRLAKLRLEIVDGKESLGIFESGLPSVSDNHVRLAAEFFKSALSSVSQETLRSLYEFWRAFNCATLGPTTFYESWVKSNTMQTFGNLKAYILKINYEQCLEIDQKAWWNRIKDHPRINESISVSFTAEHQAEKLSALVNNRQMLIELTWEKALKYGFNPKWFDIRLKGIQVYLFGARVDINKLPLEARGSADADKTTKLTLESWGHFRYIDEQAKLHEYSILSNTFDFNYKILKASEVGFPTGRKVWYPAQKSEEHPSNSDTGVDDAIAYEIVSSLEEGDRFDLALPNLGVMEKFPLQSPLGAWTVYADPSVDLTDVTEVHFVFDLALRTSSGRSV</sequence>
<gene>
    <name evidence="2" type="ORF">BELL_0236g00030</name>
</gene>
<dbReference type="Proteomes" id="UP000297229">
    <property type="component" value="Unassembled WGS sequence"/>
</dbReference>
<feature type="compositionally biased region" description="Basic and acidic residues" evidence="1">
    <location>
        <begin position="179"/>
        <end position="188"/>
    </location>
</feature>
<proteinExistence type="predicted"/>
<keyword evidence="3" id="KW-1185">Reference proteome</keyword>
<reference evidence="2 3" key="1">
    <citation type="submission" date="2017-12" db="EMBL/GenBank/DDBJ databases">
        <title>Comparative genomics of Botrytis spp.</title>
        <authorList>
            <person name="Valero-Jimenez C.A."/>
            <person name="Tapia P."/>
            <person name="Veloso J."/>
            <person name="Silva-Moreno E."/>
            <person name="Staats M."/>
            <person name="Valdes J.H."/>
            <person name="Van Kan J.A.L."/>
        </authorList>
    </citation>
    <scope>NUCLEOTIDE SEQUENCE [LARGE SCALE GENOMIC DNA]</scope>
    <source>
        <strain evidence="2 3">Be9601</strain>
    </source>
</reference>
<comment type="caution">
    <text evidence="2">The sequence shown here is derived from an EMBL/GenBank/DDBJ whole genome shotgun (WGS) entry which is preliminary data.</text>
</comment>
<protein>
    <submittedName>
        <fullName evidence="2">Uncharacterized protein</fullName>
    </submittedName>
</protein>
<name>A0A4Z1JNZ9_9HELO</name>
<accession>A0A4Z1JNZ9</accession>
<organism evidence="2 3">
    <name type="scientific">Botrytis elliptica</name>
    <dbReference type="NCBI Taxonomy" id="278938"/>
    <lineage>
        <taxon>Eukaryota</taxon>
        <taxon>Fungi</taxon>
        <taxon>Dikarya</taxon>
        <taxon>Ascomycota</taxon>
        <taxon>Pezizomycotina</taxon>
        <taxon>Leotiomycetes</taxon>
        <taxon>Helotiales</taxon>
        <taxon>Sclerotiniaceae</taxon>
        <taxon>Botrytis</taxon>
    </lineage>
</organism>
<dbReference type="EMBL" id="PQXM01000235">
    <property type="protein sequence ID" value="TGO75064.1"/>
    <property type="molecule type" value="Genomic_DNA"/>
</dbReference>
<evidence type="ECO:0000256" key="1">
    <source>
        <dbReference type="SAM" id="MobiDB-lite"/>
    </source>
</evidence>